<accession>A0A2S6ICQ9</accession>
<dbReference type="Pfam" id="PF12277">
    <property type="entry name" value="DUF3618"/>
    <property type="match status" value="1"/>
</dbReference>
<dbReference type="AlphaFoldDB" id="A0A2S6ICQ9"/>
<reference evidence="2 3" key="1">
    <citation type="submission" date="2018-02" db="EMBL/GenBank/DDBJ databases">
        <title>Genomic Encyclopedia of Archaeal and Bacterial Type Strains, Phase II (KMG-II): from individual species to whole genera.</title>
        <authorList>
            <person name="Goeker M."/>
        </authorList>
    </citation>
    <scope>NUCLEOTIDE SEQUENCE [LARGE SCALE GENOMIC DNA]</scope>
    <source>
        <strain evidence="2 3">DSM 22857</strain>
    </source>
</reference>
<evidence type="ECO:0000256" key="1">
    <source>
        <dbReference type="SAM" id="Phobius"/>
    </source>
</evidence>
<name>A0A2S6ICQ9_9ACTN</name>
<keyword evidence="1" id="KW-1133">Transmembrane helix</keyword>
<organism evidence="2 3">
    <name type="scientific">Kineococcus xinjiangensis</name>
    <dbReference type="NCBI Taxonomy" id="512762"/>
    <lineage>
        <taxon>Bacteria</taxon>
        <taxon>Bacillati</taxon>
        <taxon>Actinomycetota</taxon>
        <taxon>Actinomycetes</taxon>
        <taxon>Kineosporiales</taxon>
        <taxon>Kineosporiaceae</taxon>
        <taxon>Kineococcus</taxon>
    </lineage>
</organism>
<evidence type="ECO:0000313" key="3">
    <source>
        <dbReference type="Proteomes" id="UP000239485"/>
    </source>
</evidence>
<comment type="caution">
    <text evidence="2">The sequence shown here is derived from an EMBL/GenBank/DDBJ whole genome shotgun (WGS) entry which is preliminary data.</text>
</comment>
<dbReference type="Proteomes" id="UP000239485">
    <property type="component" value="Unassembled WGS sequence"/>
</dbReference>
<dbReference type="InterPro" id="IPR022062">
    <property type="entry name" value="DUF3618"/>
</dbReference>
<sequence length="102" mass="10952">MTVSANGDVTILKAPLPSDPRALEREIELRRARLAATIDELAGRVQPAAVKERAIRSAQQSAASFATDSDGALRVERVGAVAAAVVGLVVVAVLRRRIRRRR</sequence>
<protein>
    <submittedName>
        <fullName evidence="2">Uncharacterized protein DUF3618</fullName>
    </submittedName>
</protein>
<feature type="transmembrane region" description="Helical" evidence="1">
    <location>
        <begin position="78"/>
        <end position="94"/>
    </location>
</feature>
<dbReference type="RefSeq" id="WP_211291283.1">
    <property type="nucleotide sequence ID" value="NZ_PTJD01000018.1"/>
</dbReference>
<gene>
    <name evidence="2" type="ORF">CLV92_11831</name>
</gene>
<keyword evidence="3" id="KW-1185">Reference proteome</keyword>
<keyword evidence="1" id="KW-0472">Membrane</keyword>
<dbReference type="EMBL" id="PTJD01000018">
    <property type="protein sequence ID" value="PPK91989.1"/>
    <property type="molecule type" value="Genomic_DNA"/>
</dbReference>
<evidence type="ECO:0000313" key="2">
    <source>
        <dbReference type="EMBL" id="PPK91989.1"/>
    </source>
</evidence>
<proteinExistence type="predicted"/>
<keyword evidence="1" id="KW-0812">Transmembrane</keyword>